<dbReference type="InterPro" id="IPR011044">
    <property type="entry name" value="Quino_amine_DH_bsu"/>
</dbReference>
<gene>
    <name evidence="3" type="ORF">R5W23_000028</name>
</gene>
<dbReference type="Proteomes" id="UP001272242">
    <property type="component" value="Unassembled WGS sequence"/>
</dbReference>
<dbReference type="Pfam" id="PF00400">
    <property type="entry name" value="WD40"/>
    <property type="match status" value="2"/>
</dbReference>
<keyword evidence="2" id="KW-0472">Membrane</keyword>
<keyword evidence="1" id="KW-0853">WD repeat</keyword>
<accession>A0ABU5ES70</accession>
<dbReference type="SMART" id="SM00320">
    <property type="entry name" value="WD40"/>
    <property type="match status" value="3"/>
</dbReference>
<protein>
    <recommendedName>
        <fullName evidence="5">FecR protein domain-containing protein</fullName>
    </recommendedName>
</protein>
<dbReference type="EMBL" id="JAXBLV010000001">
    <property type="protein sequence ID" value="MDY3557502.1"/>
    <property type="molecule type" value="Genomic_DNA"/>
</dbReference>
<evidence type="ECO:0000256" key="2">
    <source>
        <dbReference type="SAM" id="Phobius"/>
    </source>
</evidence>
<keyword evidence="2" id="KW-0812">Transmembrane</keyword>
<dbReference type="PANTHER" id="PTHR19879">
    <property type="entry name" value="TRANSCRIPTION INITIATION FACTOR TFIID"/>
    <property type="match status" value="1"/>
</dbReference>
<feature type="transmembrane region" description="Helical" evidence="2">
    <location>
        <begin position="104"/>
        <end position="124"/>
    </location>
</feature>
<dbReference type="PROSITE" id="PS50294">
    <property type="entry name" value="WD_REPEATS_REGION"/>
    <property type="match status" value="2"/>
</dbReference>
<evidence type="ECO:0000256" key="1">
    <source>
        <dbReference type="PROSITE-ProRule" id="PRU00221"/>
    </source>
</evidence>
<comment type="caution">
    <text evidence="3">The sequence shown here is derived from an EMBL/GenBank/DDBJ whole genome shotgun (WGS) entry which is preliminary data.</text>
</comment>
<keyword evidence="2" id="KW-1133">Transmembrane helix</keyword>
<dbReference type="PROSITE" id="PS50082">
    <property type="entry name" value="WD_REPEATS_2"/>
    <property type="match status" value="2"/>
</dbReference>
<dbReference type="InterPro" id="IPR015943">
    <property type="entry name" value="WD40/YVTN_repeat-like_dom_sf"/>
</dbReference>
<feature type="repeat" description="WD" evidence="1">
    <location>
        <begin position="532"/>
        <end position="573"/>
    </location>
</feature>
<evidence type="ECO:0008006" key="5">
    <source>
        <dbReference type="Google" id="ProtNLM"/>
    </source>
</evidence>
<keyword evidence="4" id="KW-1185">Reference proteome</keyword>
<evidence type="ECO:0000313" key="4">
    <source>
        <dbReference type="Proteomes" id="UP001272242"/>
    </source>
</evidence>
<dbReference type="InterPro" id="IPR001680">
    <property type="entry name" value="WD40_rpt"/>
</dbReference>
<name>A0ABU5ES70_9BACT</name>
<organism evidence="3 4">
    <name type="scientific">Gemmata algarum</name>
    <dbReference type="NCBI Taxonomy" id="2975278"/>
    <lineage>
        <taxon>Bacteria</taxon>
        <taxon>Pseudomonadati</taxon>
        <taxon>Planctomycetota</taxon>
        <taxon>Planctomycetia</taxon>
        <taxon>Gemmatales</taxon>
        <taxon>Gemmataceae</taxon>
        <taxon>Gemmata</taxon>
    </lineage>
</organism>
<proteinExistence type="predicted"/>
<dbReference type="RefSeq" id="WP_320684565.1">
    <property type="nucleotide sequence ID" value="NZ_JAXBLV010000001.1"/>
</dbReference>
<dbReference type="SUPFAM" id="SSF50969">
    <property type="entry name" value="YVTN repeat-like/Quinoprotein amine dehydrogenase"/>
    <property type="match status" value="1"/>
</dbReference>
<sequence length="614" mass="64800">MNRVAELTLKLLDRALTAAEVEELDALTAADPRAEAEHLELLALETELRGLRTDFDLADATLAQIQEAQAERTAGAVLAAITTAAPPTWARSAPGPRRTVRRRAVAVVLIACAACALVAVWLGVKPAPIIFPAHDDGSGAAGQGFAKLSQKTGLVEVLNATGDVVSVEEGSELPAGFTLRTGDESLAVVELLAEPARFEIESDSVVRFRSGGRTVASKPQLYLAAGQLTATVPDRPNSRPLVVSTSVTDVLAHSGLFVVSSAGPDTARVDIRSGQVELVRTVAPKPVPVGVGSALVTAGLDRVHIEGSRAVDRVPARTLAFPGARDVTYSLDGAEVWVGSARAFTRWGAATTESSYYARRTDGFAGFTRDRKHLVTFRGDREDRVLIRSLPDGGELAAVDARIGDSRFWAVAPDASWFALVDSPKPYKCVRLLDVATGEERFQLNVAENIACIASSPDGRALAVGLIDLARGGGNKVLLLDTASGARLLSLPIQKRPPTALAYSDDGQLLAVGFNGVIQVWDVSSRELLRTITGFERAVVCLAFSPDANRIAAGTPDGSVWVWQRASGQQTQLIESGGRGVRTVAFSPNGKHLATVANGAPVAVWDVKLAGDLQ</sequence>
<evidence type="ECO:0000313" key="3">
    <source>
        <dbReference type="EMBL" id="MDY3557502.1"/>
    </source>
</evidence>
<reference evidence="4" key="1">
    <citation type="journal article" date="2023" name="Mar. Drugs">
        <title>Gemmata algarum, a Novel Planctomycete Isolated from an Algal Mat, Displays Antimicrobial Activity.</title>
        <authorList>
            <person name="Kumar G."/>
            <person name="Kallscheuer N."/>
            <person name="Kashif M."/>
            <person name="Ahamad S."/>
            <person name="Jagadeeshwari U."/>
            <person name="Pannikurungottu S."/>
            <person name="Haufschild T."/>
            <person name="Kabuu M."/>
            <person name="Sasikala C."/>
            <person name="Jogler C."/>
            <person name="Ramana C."/>
        </authorList>
    </citation>
    <scope>NUCLEOTIDE SEQUENCE [LARGE SCALE GENOMIC DNA]</scope>
    <source>
        <strain evidence="4">JC673</strain>
    </source>
</reference>
<dbReference type="Gene3D" id="2.130.10.10">
    <property type="entry name" value="YVTN repeat-like/Quinoprotein amine dehydrogenase"/>
    <property type="match status" value="1"/>
</dbReference>
<dbReference type="PANTHER" id="PTHR19879:SF9">
    <property type="entry name" value="TRANSCRIPTION INITIATION FACTOR TFIID SUBUNIT 5"/>
    <property type="match status" value="1"/>
</dbReference>
<feature type="repeat" description="WD" evidence="1">
    <location>
        <begin position="574"/>
        <end position="614"/>
    </location>
</feature>